<dbReference type="PANTHER" id="PTHR43788">
    <property type="entry name" value="DNA2/NAM7 HELICASE FAMILY MEMBER"/>
    <property type="match status" value="1"/>
</dbReference>
<proteinExistence type="inferred from homology"/>
<evidence type="ECO:0000256" key="4">
    <source>
        <dbReference type="ARBA" id="ARBA00022806"/>
    </source>
</evidence>
<protein>
    <submittedName>
        <fullName evidence="11">IstB-like ATP binding protein</fullName>
    </submittedName>
</protein>
<dbReference type="PANTHER" id="PTHR43788:SF8">
    <property type="entry name" value="DNA-BINDING PROTEIN SMUBP-2"/>
    <property type="match status" value="1"/>
</dbReference>
<feature type="domain" description="Restriction endonuclease type II-like" evidence="10">
    <location>
        <begin position="1372"/>
        <end position="1464"/>
    </location>
</feature>
<dbReference type="Pfam" id="PF13086">
    <property type="entry name" value="AAA_11"/>
    <property type="match status" value="1"/>
</dbReference>
<dbReference type="Pfam" id="PF13087">
    <property type="entry name" value="AAA_12"/>
    <property type="match status" value="1"/>
</dbReference>
<dbReference type="InterPro" id="IPR041679">
    <property type="entry name" value="DNA2/NAM7-like_C"/>
</dbReference>
<dbReference type="Proteomes" id="UP000004705">
    <property type="component" value="Chromosome"/>
</dbReference>
<dbReference type="HOGENOM" id="CLU_000738_1_0_11"/>
<keyword evidence="4" id="KW-0347">Helicase</keyword>
<evidence type="ECO:0000313" key="12">
    <source>
        <dbReference type="Proteomes" id="UP000004705"/>
    </source>
</evidence>
<dbReference type="InterPro" id="IPR027417">
    <property type="entry name" value="P-loop_NTPase"/>
</dbReference>
<evidence type="ECO:0000259" key="10">
    <source>
        <dbReference type="Pfam" id="PF18741"/>
    </source>
</evidence>
<sequence length="1732" mass="193800">MVERARNLFEFLQRAQELKTTAPRTTDRYQREGEVLWFADFPEHPAVQHANGLTSPASDSPLLTVDRIPRRTPPQPGTGLERWLLGRWDDPDRAPELRESLTIAVRDGAEGDQVTRQVRVTEYPHIREAYESWRAEWAAWAEEELRDRPARDFYNLLFSLFLKVKDSPEEVELVAGTACLSWRPEGHPEVSRHVFTSPLIVEFDDATGRLAVVVGDTPEAFKTELDMLDPGLIKATETVNEVRAAVRALHVHPLDREELGLFGRRLVHALDADGEYRDEDRPAAATEDATVTFAPALILRKRSQRGLVEVFQTLTGQLAGAETVPDGILPLLDPDQVPAVEPTTTGGALVTVDDESFLPMPVNERQREIIERVDRQAQVLVQGPPGTGKTHTAAALISHLLAQGKRVLVTAQTDRALREVRDKLPDQIKPLSVAVVGTSRDDMADLKVAVQEIAAAAHDHDTKRNAREIEGCLAEIDRLRRERAEVYRDLLAARESEVRQHDRGDYRGTLADIAKQIEDQEREYGWVLEHVPEGMADEPPLTGQEVLEWRQHLLDGELAADEPEARQQLVALDALPSPARFATFVTAERGAEARRREREELRHHPAFPAILRLDASQRDELRKRLGRIADEQTVLAGGPEQWIPAALADVCAGREAAWRAQAEQLAALIEQTAQHVQRLGALTEVELPDDDAARMVALAREVLRYLEEGHRVKTAADGTPKVGRLAPKVLKQAQPLFDSVKVDGLPPTNTGQLLAVVTWFEASKMLAALDRTWPGRGDSKTDPLHVRLQWHRTELGQLWRVLRLAEELRAEERRLAELGIPLPDWSDATALNTCQALCDTVEVEKAWAAAQEPLAVLTTTLAEIVGDDVAPVVRRLRAAVDERDADEYGVAHARLARLWAIREQASRRDDLGRRLASAVPGLFRAVAAAPEDATWTGRLERFESAWAWAATRSWVRTQESLDVNALQQRTGRIDDRIRRQVETLAARRAWDYAASPERLNGSARADLTQYAQLVQRAGKLTGKYAAVQRAGIRQAMERCRPSVPAWIMPIYRIAEQLRITPDMFDVVIVDEASQAGMEATFLQYLAPKIVVIGDDKQVSPSAVGVDQQQLRDLAGQYLAGDRYRESWQDPQRSLFDEAKMRYGGVITLTEHRRCVPEIIGFSNRIAYEPDNIRLIPVRQYGADRLDPVKAVYLPDGYQRGTTNKINPVEAEAIVDQIEKCLADPAYENRTFGVISLLGPAQARYIESKLLDRIGKEQWTARDLRCGDASDFQGSERDVVFLSMVAVPEEGRRLAALTADRYVQRYNVAVSRAKDQVWLYHSVERQALNNKEDMRFQLLDYCYGVIERGRSSDQRASDLVPEDERVPPFDSLFEQRVHNRIVTRGYTVVPQYESAGYRIDLVVVGGGDRLAVECDGDRWHGPEAFERDLARQRELERCGWSFFRVRESLFYVDPAGALDGLWKMLDDRDIRPVGELREPPCRAELESTTIENPELAGTFEQTGGESPPETKEGKDGTPESAWLGAHLGAATTTAENSDDTRHASEAVEHGEAEEVRTPEPLGDETVPYEEFSGVVPPVDTGLRADIIEGLRSIVAVEGPVLGERLQAVYVKASGKQRVGKQIAKKLNSVISDAVRRGVLACDNPLQVSGVKYRTYRLPGQQVRIRERGPRKLDQVPPDELAAMMRAVTHERGSHDEEEVLRGTAERLGVGRLTEQVRTHLLSVLPLARKGVEQ</sequence>
<dbReference type="EMBL" id="CM001466">
    <property type="protein sequence ID" value="EHY91221.1"/>
    <property type="molecule type" value="Genomic_DNA"/>
</dbReference>
<dbReference type="SUPFAM" id="SSF52540">
    <property type="entry name" value="P-loop containing nucleoside triphosphate hydrolases"/>
    <property type="match status" value="2"/>
</dbReference>
<dbReference type="GO" id="GO:0005524">
    <property type="term" value="F:ATP binding"/>
    <property type="evidence" value="ECO:0007669"/>
    <property type="project" value="UniProtKB-KW"/>
</dbReference>
<dbReference type="CDD" id="cd18808">
    <property type="entry name" value="SF1_C_Upf1"/>
    <property type="match status" value="1"/>
</dbReference>
<feature type="region of interest" description="Disordered" evidence="7">
    <location>
        <begin position="1485"/>
        <end position="1564"/>
    </location>
</feature>
<dbReference type="SUPFAM" id="SSF52980">
    <property type="entry name" value="Restriction endonuclease-like"/>
    <property type="match status" value="1"/>
</dbReference>
<dbReference type="InterPro" id="IPR047187">
    <property type="entry name" value="SF1_C_Upf1"/>
</dbReference>
<keyword evidence="5" id="KW-0067">ATP-binding</keyword>
<dbReference type="InterPro" id="IPR050534">
    <property type="entry name" value="Coronavir_polyprotein_1ab"/>
</dbReference>
<reference evidence="11 12" key="1">
    <citation type="journal article" date="2012" name="Stand. Genomic Sci.">
        <title>Genome sequence of the soil bacterium Saccharomonospora azurea type strain (NA-128(T)).</title>
        <authorList>
            <person name="Klenk H.P."/>
            <person name="Held B."/>
            <person name="Lucas S."/>
            <person name="Lapidus A."/>
            <person name="Copeland A."/>
            <person name="Hammon N."/>
            <person name="Pitluck S."/>
            <person name="Goodwin L.A."/>
            <person name="Han C."/>
            <person name="Tapia R."/>
            <person name="Brambilla E.M."/>
            <person name="Potter G."/>
            <person name="Land M."/>
            <person name="Ivanova N."/>
            <person name="Rohde M."/>
            <person name="Goker M."/>
            <person name="Detter J.C."/>
            <person name="Kyrpides N.C."/>
            <person name="Woyke T."/>
        </authorList>
    </citation>
    <scope>NUCLEOTIDE SEQUENCE [LARGE SCALE GENOMIC DNA]</scope>
    <source>
        <strain evidence="11 12">NA-128</strain>
    </source>
</reference>
<evidence type="ECO:0000256" key="1">
    <source>
        <dbReference type="ARBA" id="ARBA00007913"/>
    </source>
</evidence>
<evidence type="ECO:0000259" key="9">
    <source>
        <dbReference type="Pfam" id="PF13087"/>
    </source>
</evidence>
<evidence type="ECO:0000256" key="6">
    <source>
        <dbReference type="SAM" id="Coils"/>
    </source>
</evidence>
<evidence type="ECO:0000313" key="11">
    <source>
        <dbReference type="EMBL" id="EHY91221.1"/>
    </source>
</evidence>
<dbReference type="OrthoDB" id="3197455at2"/>
<feature type="coiled-coil region" evidence="6">
    <location>
        <begin position="469"/>
        <end position="496"/>
    </location>
</feature>
<gene>
    <name evidence="11" type="ORF">SacazDRAFT_04381</name>
</gene>
<evidence type="ECO:0000256" key="3">
    <source>
        <dbReference type="ARBA" id="ARBA00022801"/>
    </source>
</evidence>
<feature type="domain" description="DNA2/NAM7 helicase helicase" evidence="8">
    <location>
        <begin position="362"/>
        <end position="523"/>
    </location>
</feature>
<dbReference type="GO" id="GO:0043139">
    <property type="term" value="F:5'-3' DNA helicase activity"/>
    <property type="evidence" value="ECO:0007669"/>
    <property type="project" value="TreeGrafter"/>
</dbReference>
<keyword evidence="2" id="KW-0547">Nucleotide-binding</keyword>
<dbReference type="InterPro" id="IPR041677">
    <property type="entry name" value="DNA2/NAM7_AAA_11"/>
</dbReference>
<evidence type="ECO:0000256" key="5">
    <source>
        <dbReference type="ARBA" id="ARBA00022840"/>
    </source>
</evidence>
<evidence type="ECO:0000256" key="2">
    <source>
        <dbReference type="ARBA" id="ARBA00022741"/>
    </source>
</evidence>
<feature type="compositionally biased region" description="Basic and acidic residues" evidence="7">
    <location>
        <begin position="1537"/>
        <end position="1556"/>
    </location>
</feature>
<organism evidence="11 12">
    <name type="scientific">Saccharomonospora azurea NA-128</name>
    <dbReference type="NCBI Taxonomy" id="882081"/>
    <lineage>
        <taxon>Bacteria</taxon>
        <taxon>Bacillati</taxon>
        <taxon>Actinomycetota</taxon>
        <taxon>Actinomycetes</taxon>
        <taxon>Pseudonocardiales</taxon>
        <taxon>Pseudonocardiaceae</taxon>
        <taxon>Saccharomonospora</taxon>
    </lineage>
</organism>
<name>H8G542_9PSEU</name>
<comment type="similarity">
    <text evidence="1">Belongs to the DNA2/NAM7 helicase family.</text>
</comment>
<dbReference type="Gene3D" id="3.40.50.300">
    <property type="entry name" value="P-loop containing nucleotide triphosphate hydrolases"/>
    <property type="match status" value="3"/>
</dbReference>
<feature type="region of interest" description="Disordered" evidence="7">
    <location>
        <begin position="51"/>
        <end position="71"/>
    </location>
</feature>
<keyword evidence="12" id="KW-1185">Reference proteome</keyword>
<feature type="domain" description="DNA2/NAM7 helicase-like C-terminal" evidence="9">
    <location>
        <begin position="1131"/>
        <end position="1318"/>
    </location>
</feature>
<evidence type="ECO:0000259" key="8">
    <source>
        <dbReference type="Pfam" id="PF13086"/>
    </source>
</evidence>
<accession>H8G542</accession>
<keyword evidence="3" id="KW-0378">Hydrolase</keyword>
<dbReference type="GO" id="GO:0016787">
    <property type="term" value="F:hydrolase activity"/>
    <property type="evidence" value="ECO:0007669"/>
    <property type="project" value="UniProtKB-KW"/>
</dbReference>
<dbReference type="Pfam" id="PF18741">
    <property type="entry name" value="MTES_1575"/>
    <property type="match status" value="1"/>
</dbReference>
<dbReference type="InterPro" id="IPR049468">
    <property type="entry name" value="Restrct_endonuc-II-like_dom"/>
</dbReference>
<keyword evidence="6" id="KW-0175">Coiled coil</keyword>
<dbReference type="Gene3D" id="3.40.960.10">
    <property type="entry name" value="VSR Endonuclease"/>
    <property type="match status" value="1"/>
</dbReference>
<evidence type="ECO:0000256" key="7">
    <source>
        <dbReference type="SAM" id="MobiDB-lite"/>
    </source>
</evidence>
<dbReference type="InterPro" id="IPR011335">
    <property type="entry name" value="Restrct_endonuc-II-like"/>
</dbReference>
<feature type="compositionally biased region" description="Basic and acidic residues" evidence="7">
    <location>
        <begin position="1507"/>
        <end position="1516"/>
    </location>
</feature>